<feature type="domain" description="C2H2-type" evidence="13">
    <location>
        <begin position="297"/>
        <end position="324"/>
    </location>
</feature>
<evidence type="ECO:0000256" key="10">
    <source>
        <dbReference type="ARBA" id="ARBA00023242"/>
    </source>
</evidence>
<evidence type="ECO:0000256" key="8">
    <source>
        <dbReference type="ARBA" id="ARBA00023125"/>
    </source>
</evidence>
<evidence type="ECO:0000256" key="1">
    <source>
        <dbReference type="ARBA" id="ARBA00004123"/>
    </source>
</evidence>
<comment type="similarity">
    <text evidence="2">Belongs to the krueppel C2H2-type zinc-finger protein family.</text>
</comment>
<feature type="domain" description="C2H2-type" evidence="13">
    <location>
        <begin position="324"/>
        <end position="346"/>
    </location>
</feature>
<evidence type="ECO:0000259" key="13">
    <source>
        <dbReference type="PROSITE" id="PS50157"/>
    </source>
</evidence>
<feature type="region of interest" description="Disordered" evidence="12">
    <location>
        <begin position="258"/>
        <end position="285"/>
    </location>
</feature>
<keyword evidence="3" id="KW-0479">Metal-binding</keyword>
<evidence type="ECO:0000256" key="4">
    <source>
        <dbReference type="ARBA" id="ARBA00022737"/>
    </source>
</evidence>
<evidence type="ECO:0000256" key="7">
    <source>
        <dbReference type="ARBA" id="ARBA00023015"/>
    </source>
</evidence>
<evidence type="ECO:0000256" key="9">
    <source>
        <dbReference type="ARBA" id="ARBA00023163"/>
    </source>
</evidence>
<dbReference type="InterPro" id="IPR013087">
    <property type="entry name" value="Znf_C2H2_type"/>
</dbReference>
<keyword evidence="4" id="KW-0677">Repeat</keyword>
<dbReference type="GO" id="GO:0003677">
    <property type="term" value="F:DNA binding"/>
    <property type="evidence" value="ECO:0007669"/>
    <property type="project" value="UniProtKB-KW"/>
</dbReference>
<dbReference type="AlphaFoldDB" id="A0A8C5MDA1"/>
<evidence type="ECO:0000256" key="5">
    <source>
        <dbReference type="ARBA" id="ARBA00022771"/>
    </source>
</evidence>
<name>A0A8C5MDA1_9ANUR</name>
<feature type="domain" description="C2H2-type" evidence="13">
    <location>
        <begin position="401"/>
        <end position="428"/>
    </location>
</feature>
<dbReference type="InterPro" id="IPR050331">
    <property type="entry name" value="Zinc_finger"/>
</dbReference>
<dbReference type="FunFam" id="3.30.160.60:FF:000812">
    <property type="entry name" value="zinc finger protein 23 isoform X2"/>
    <property type="match status" value="1"/>
</dbReference>
<evidence type="ECO:0000256" key="2">
    <source>
        <dbReference type="ARBA" id="ARBA00006991"/>
    </source>
</evidence>
<dbReference type="GO" id="GO:0005634">
    <property type="term" value="C:nucleus"/>
    <property type="evidence" value="ECO:0007669"/>
    <property type="project" value="UniProtKB-SubCell"/>
</dbReference>
<evidence type="ECO:0000256" key="6">
    <source>
        <dbReference type="ARBA" id="ARBA00022833"/>
    </source>
</evidence>
<keyword evidence="7" id="KW-0805">Transcription regulation</keyword>
<dbReference type="Gene3D" id="3.30.160.60">
    <property type="entry name" value="Classic Zinc Finger"/>
    <property type="match status" value="3"/>
</dbReference>
<protein>
    <recommendedName>
        <fullName evidence="13">C2H2-type domain-containing protein</fullName>
    </recommendedName>
</protein>
<dbReference type="SMART" id="SM00355">
    <property type="entry name" value="ZnF_C2H2"/>
    <property type="match status" value="4"/>
</dbReference>
<feature type="region of interest" description="Disordered" evidence="12">
    <location>
        <begin position="138"/>
        <end position="171"/>
    </location>
</feature>
<proteinExistence type="inferred from homology"/>
<sequence length="429" mass="48596">MRHKTKNPMTDKILELTLEIIYLLTGEDYIVVKKLGGFREDNHCPNVLESICRSQNPIVTARPCSPEGNNEKKILWLANKLVSLLTGEVSLRCDDVAVTFSEKQEGGMERHKDPNKDGAAETFHFLRAQGIHRNLSEWSVRDPRERQEKSVQTECNAGLEPSDQTFSMSPSQSMERSHSAELEGGEFIPPDYQMVEGEEVCVVQCKEEEIPTEISSDFPAEGDAHLEEHSVYFSSPEWAMKSSAAELDEEGGCITAYNPPGKTVRNSQSKPEDDPILPQHKRCKGSPAVPKIQEASYECKKCEISFSDELAFLSHEKWHGGEMYNCTECHDCFSDYADFATHLTSHNVQYWKYLFSQPRPHPLQMVHAGQKPFTCSDCGKCFAYNSAFLRHRRIHTGEKPFVCIECGKCFSQNTHLAKHRNKHNSSKTT</sequence>
<keyword evidence="5 11" id="KW-0863">Zinc-finger</keyword>
<keyword evidence="15" id="KW-1185">Reference proteome</keyword>
<reference evidence="14" key="1">
    <citation type="submission" date="2025-08" db="UniProtKB">
        <authorList>
            <consortium name="Ensembl"/>
        </authorList>
    </citation>
    <scope>IDENTIFICATION</scope>
</reference>
<dbReference type="PROSITE" id="PS00028">
    <property type="entry name" value="ZINC_FINGER_C2H2_1"/>
    <property type="match status" value="3"/>
</dbReference>
<feature type="domain" description="C2H2-type" evidence="13">
    <location>
        <begin position="373"/>
        <end position="400"/>
    </location>
</feature>
<keyword evidence="8" id="KW-0238">DNA-binding</keyword>
<dbReference type="SUPFAM" id="SSF57667">
    <property type="entry name" value="beta-beta-alpha zinc fingers"/>
    <property type="match status" value="2"/>
</dbReference>
<dbReference type="OrthoDB" id="654211at2759"/>
<accession>A0A8C5MDA1</accession>
<keyword evidence="6" id="KW-0862">Zinc</keyword>
<dbReference type="PANTHER" id="PTHR16515:SF45">
    <property type="entry name" value="HISTONE-LYSINE N-METHYLTRANSFERASE PRDM9"/>
    <property type="match status" value="1"/>
</dbReference>
<organism evidence="14 15">
    <name type="scientific">Leptobrachium leishanense</name>
    <name type="common">Leishan spiny toad</name>
    <dbReference type="NCBI Taxonomy" id="445787"/>
    <lineage>
        <taxon>Eukaryota</taxon>
        <taxon>Metazoa</taxon>
        <taxon>Chordata</taxon>
        <taxon>Craniata</taxon>
        <taxon>Vertebrata</taxon>
        <taxon>Euteleostomi</taxon>
        <taxon>Amphibia</taxon>
        <taxon>Batrachia</taxon>
        <taxon>Anura</taxon>
        <taxon>Pelobatoidea</taxon>
        <taxon>Megophryidae</taxon>
        <taxon>Leptobrachium</taxon>
    </lineage>
</organism>
<dbReference type="Pfam" id="PF00096">
    <property type="entry name" value="zf-C2H2"/>
    <property type="match status" value="2"/>
</dbReference>
<feature type="compositionally biased region" description="Polar residues" evidence="12">
    <location>
        <begin position="162"/>
        <end position="171"/>
    </location>
</feature>
<comment type="subcellular location">
    <subcellularLocation>
        <location evidence="1">Nucleus</location>
    </subcellularLocation>
</comment>
<dbReference type="Proteomes" id="UP000694569">
    <property type="component" value="Unplaced"/>
</dbReference>
<dbReference type="FunFam" id="3.30.160.60:FF:001442">
    <property type="entry name" value="zinc finger protein 696"/>
    <property type="match status" value="1"/>
</dbReference>
<dbReference type="Ensembl" id="ENSLLET00000013513.1">
    <property type="protein sequence ID" value="ENSLLEP00000013000.1"/>
    <property type="gene ID" value="ENSLLEG00000008212.1"/>
</dbReference>
<dbReference type="GeneTree" id="ENSGT01150000286958"/>
<reference evidence="14" key="2">
    <citation type="submission" date="2025-09" db="UniProtKB">
        <authorList>
            <consortium name="Ensembl"/>
        </authorList>
    </citation>
    <scope>IDENTIFICATION</scope>
</reference>
<dbReference type="GO" id="GO:0010468">
    <property type="term" value="P:regulation of gene expression"/>
    <property type="evidence" value="ECO:0007669"/>
    <property type="project" value="TreeGrafter"/>
</dbReference>
<evidence type="ECO:0000313" key="14">
    <source>
        <dbReference type="Ensembl" id="ENSLLEP00000013000.1"/>
    </source>
</evidence>
<dbReference type="InterPro" id="IPR036236">
    <property type="entry name" value="Znf_C2H2_sf"/>
</dbReference>
<evidence type="ECO:0000313" key="15">
    <source>
        <dbReference type="Proteomes" id="UP000694569"/>
    </source>
</evidence>
<keyword evidence="9" id="KW-0804">Transcription</keyword>
<evidence type="ECO:0000256" key="3">
    <source>
        <dbReference type="ARBA" id="ARBA00022723"/>
    </source>
</evidence>
<dbReference type="GO" id="GO:0008270">
    <property type="term" value="F:zinc ion binding"/>
    <property type="evidence" value="ECO:0007669"/>
    <property type="project" value="UniProtKB-KW"/>
</dbReference>
<feature type="compositionally biased region" description="Basic and acidic residues" evidence="12">
    <location>
        <begin position="139"/>
        <end position="151"/>
    </location>
</feature>
<keyword evidence="10" id="KW-0539">Nucleus</keyword>
<dbReference type="PROSITE" id="PS50157">
    <property type="entry name" value="ZINC_FINGER_C2H2_2"/>
    <property type="match status" value="4"/>
</dbReference>
<evidence type="ECO:0000256" key="12">
    <source>
        <dbReference type="SAM" id="MobiDB-lite"/>
    </source>
</evidence>
<dbReference type="PANTHER" id="PTHR16515">
    <property type="entry name" value="PR DOMAIN ZINC FINGER PROTEIN"/>
    <property type="match status" value="1"/>
</dbReference>
<evidence type="ECO:0000256" key="11">
    <source>
        <dbReference type="PROSITE-ProRule" id="PRU00042"/>
    </source>
</evidence>